<feature type="compositionally biased region" description="Low complexity" evidence="1">
    <location>
        <begin position="137"/>
        <end position="151"/>
    </location>
</feature>
<evidence type="ECO:0000256" key="1">
    <source>
        <dbReference type="SAM" id="MobiDB-lite"/>
    </source>
</evidence>
<dbReference type="EMBL" id="FUEG01000004">
    <property type="protein sequence ID" value="SJL03185.1"/>
    <property type="molecule type" value="Genomic_DNA"/>
</dbReference>
<dbReference type="InterPro" id="IPR019038">
    <property type="entry name" value="POLD3"/>
</dbReference>
<dbReference type="STRING" id="47428.A0A284R3C5"/>
<organism evidence="2 3">
    <name type="scientific">Armillaria ostoyae</name>
    <name type="common">Armillaria root rot fungus</name>
    <dbReference type="NCBI Taxonomy" id="47428"/>
    <lineage>
        <taxon>Eukaryota</taxon>
        <taxon>Fungi</taxon>
        <taxon>Dikarya</taxon>
        <taxon>Basidiomycota</taxon>
        <taxon>Agaricomycotina</taxon>
        <taxon>Agaricomycetes</taxon>
        <taxon>Agaricomycetidae</taxon>
        <taxon>Agaricales</taxon>
        <taxon>Marasmiineae</taxon>
        <taxon>Physalacriaceae</taxon>
        <taxon>Armillaria</taxon>
    </lineage>
</organism>
<dbReference type="GO" id="GO:0006260">
    <property type="term" value="P:DNA replication"/>
    <property type="evidence" value="ECO:0007669"/>
    <property type="project" value="InterPro"/>
</dbReference>
<dbReference type="GO" id="GO:0043625">
    <property type="term" value="C:delta DNA polymerase complex"/>
    <property type="evidence" value="ECO:0007669"/>
    <property type="project" value="InterPro"/>
</dbReference>
<feature type="compositionally biased region" description="Basic residues" evidence="1">
    <location>
        <begin position="276"/>
        <end position="285"/>
    </location>
</feature>
<feature type="compositionally biased region" description="Basic residues" evidence="1">
    <location>
        <begin position="217"/>
        <end position="227"/>
    </location>
</feature>
<name>A0A284R3C5_ARMOS</name>
<accession>A0A284R3C5</accession>
<keyword evidence="3" id="KW-1185">Reference proteome</keyword>
<feature type="region of interest" description="Disordered" evidence="1">
    <location>
        <begin position="116"/>
        <end position="291"/>
    </location>
</feature>
<evidence type="ECO:0000313" key="3">
    <source>
        <dbReference type="Proteomes" id="UP000219338"/>
    </source>
</evidence>
<feature type="compositionally biased region" description="Basic and acidic residues" evidence="1">
    <location>
        <begin position="199"/>
        <end position="214"/>
    </location>
</feature>
<dbReference type="OrthoDB" id="514823at2759"/>
<proteinExistence type="predicted"/>
<dbReference type="AlphaFoldDB" id="A0A284R3C5"/>
<sequence>MSTTGVVFVLRVEADRLIEEMEIGNGITLMKEYFDERLAGRTQFSCFVAYINITRAAAKLRYSQADAIHIYSLSPSPILDGGFFCIPTEKLRQIDLEKGEELVKIIGKVMSKNIQVDSSKRPTATKKAQSPPVASPSKLKASESSTEAASKPQNKKVQPAKSGTLDWSKAKPKAAKEERKEIKVEAKPKQPLKPSIATKADEKPVKKEETETLIKKAQPKRGTKRKSASALISDSEDDSSSSRSKPPPKKEPEVKVKKGVVVSEDEEDDDDMPRIATRKPSRVGRLHPLNS</sequence>
<gene>
    <name evidence="2" type="ORF">ARMOST_06531</name>
</gene>
<evidence type="ECO:0000313" key="2">
    <source>
        <dbReference type="EMBL" id="SJL03185.1"/>
    </source>
</evidence>
<dbReference type="Proteomes" id="UP000219338">
    <property type="component" value="Unassembled WGS sequence"/>
</dbReference>
<dbReference type="Pfam" id="PF09507">
    <property type="entry name" value="CDC27"/>
    <property type="match status" value="1"/>
</dbReference>
<protein>
    <submittedName>
        <fullName evidence="2">Uncharacterized protein</fullName>
    </submittedName>
</protein>
<feature type="compositionally biased region" description="Basic and acidic residues" evidence="1">
    <location>
        <begin position="174"/>
        <end position="188"/>
    </location>
</feature>
<reference evidence="3" key="1">
    <citation type="journal article" date="2017" name="Nat. Ecol. Evol.">
        <title>Genome expansion and lineage-specific genetic innovations in the forest pathogenic fungi Armillaria.</title>
        <authorList>
            <person name="Sipos G."/>
            <person name="Prasanna A.N."/>
            <person name="Walter M.C."/>
            <person name="O'Connor E."/>
            <person name="Balint B."/>
            <person name="Krizsan K."/>
            <person name="Kiss B."/>
            <person name="Hess J."/>
            <person name="Varga T."/>
            <person name="Slot J."/>
            <person name="Riley R."/>
            <person name="Boka B."/>
            <person name="Rigling D."/>
            <person name="Barry K."/>
            <person name="Lee J."/>
            <person name="Mihaltcheva S."/>
            <person name="LaButti K."/>
            <person name="Lipzen A."/>
            <person name="Waldron R."/>
            <person name="Moloney N.M."/>
            <person name="Sperisen C."/>
            <person name="Kredics L."/>
            <person name="Vagvoelgyi C."/>
            <person name="Patrignani A."/>
            <person name="Fitzpatrick D."/>
            <person name="Nagy I."/>
            <person name="Doyle S."/>
            <person name="Anderson J.B."/>
            <person name="Grigoriev I.V."/>
            <person name="Gueldener U."/>
            <person name="Muensterkoetter M."/>
            <person name="Nagy L.G."/>
        </authorList>
    </citation>
    <scope>NUCLEOTIDE SEQUENCE [LARGE SCALE GENOMIC DNA]</scope>
    <source>
        <strain evidence="3">C18/9</strain>
    </source>
</reference>